<dbReference type="PROSITE" id="PS00061">
    <property type="entry name" value="ADH_SHORT"/>
    <property type="match status" value="1"/>
</dbReference>
<dbReference type="InterPro" id="IPR036291">
    <property type="entry name" value="NAD(P)-bd_dom_sf"/>
</dbReference>
<evidence type="ECO:0000256" key="2">
    <source>
        <dbReference type="ARBA" id="ARBA00023002"/>
    </source>
</evidence>
<organism evidence="5 6">
    <name type="scientific">Streptomyces inhibens</name>
    <dbReference type="NCBI Taxonomy" id="2293571"/>
    <lineage>
        <taxon>Bacteria</taxon>
        <taxon>Bacillati</taxon>
        <taxon>Actinomycetota</taxon>
        <taxon>Actinomycetes</taxon>
        <taxon>Kitasatosporales</taxon>
        <taxon>Streptomycetaceae</taxon>
        <taxon>Streptomyces</taxon>
    </lineage>
</organism>
<keyword evidence="2" id="KW-0560">Oxidoreductase</keyword>
<protein>
    <submittedName>
        <fullName evidence="5">SDR family NAD(P)-dependent oxidoreductase</fullName>
    </submittedName>
</protein>
<accession>A0A371PX35</accession>
<keyword evidence="6" id="KW-1185">Reference proteome</keyword>
<dbReference type="FunFam" id="3.40.50.720:FF:000084">
    <property type="entry name" value="Short-chain dehydrogenase reductase"/>
    <property type="match status" value="1"/>
</dbReference>
<dbReference type="PRINTS" id="PR00081">
    <property type="entry name" value="GDHRDH"/>
</dbReference>
<dbReference type="Gene3D" id="3.40.50.720">
    <property type="entry name" value="NAD(P)-binding Rossmann-like Domain"/>
    <property type="match status" value="1"/>
</dbReference>
<dbReference type="RefSeq" id="WP_128510180.1">
    <property type="nucleotide sequence ID" value="NZ_QUAC01000230.1"/>
</dbReference>
<sequence>MARAGQVAGTATAARPTLPAPATRGGHTTQTAPTPQEAREGGAAPRKVAVVTGAGSGIGRAVAHALVAANWTVVLAGRRAEALAETARLVGHVDIEAPTIMTVPTDVTRPDEVDALFTAVRDRFSRLDLLFNNAGTFGKAAPLDELAYDDWRAVVDVNLTGAFLCAQAAFRTMKGQDPQGGRIINNGSISAHTPRPHSIAYTATKHAMTGLTKSLSLDGRPYQIACGQIDIGNAATDMTGRMQTGILQANGQMAVEPVMDAADVARTVVHMAALPLAANVQFATVLATNMPYIGRG</sequence>
<gene>
    <name evidence="5" type="ORF">DY245_28975</name>
</gene>
<dbReference type="InterPro" id="IPR002347">
    <property type="entry name" value="SDR_fam"/>
</dbReference>
<dbReference type="InterPro" id="IPR020904">
    <property type="entry name" value="Sc_DH/Rdtase_CS"/>
</dbReference>
<reference evidence="5 6" key="1">
    <citation type="submission" date="2018-08" db="EMBL/GenBank/DDBJ databases">
        <title>Streptomyces NEAU-D10 sp. nov., a novel Actinomycete isolated from soil.</title>
        <authorList>
            <person name="Jin L."/>
        </authorList>
    </citation>
    <scope>NUCLEOTIDE SEQUENCE [LARGE SCALE GENOMIC DNA]</scope>
    <source>
        <strain evidence="5 6">NEAU-D10</strain>
    </source>
</reference>
<comment type="similarity">
    <text evidence="1 3">Belongs to the short-chain dehydrogenases/reductases (SDR) family.</text>
</comment>
<dbReference type="GO" id="GO:0016491">
    <property type="term" value="F:oxidoreductase activity"/>
    <property type="evidence" value="ECO:0007669"/>
    <property type="project" value="UniProtKB-KW"/>
</dbReference>
<dbReference type="PANTHER" id="PTHR43669">
    <property type="entry name" value="5-KETO-D-GLUCONATE 5-REDUCTASE"/>
    <property type="match status" value="1"/>
</dbReference>
<dbReference type="AlphaFoldDB" id="A0A371PX35"/>
<proteinExistence type="inferred from homology"/>
<dbReference type="PRINTS" id="PR00080">
    <property type="entry name" value="SDRFAMILY"/>
</dbReference>
<evidence type="ECO:0000256" key="4">
    <source>
        <dbReference type="SAM" id="MobiDB-lite"/>
    </source>
</evidence>
<evidence type="ECO:0000313" key="5">
    <source>
        <dbReference type="EMBL" id="REK87044.1"/>
    </source>
</evidence>
<dbReference type="Pfam" id="PF00106">
    <property type="entry name" value="adh_short"/>
    <property type="match status" value="1"/>
</dbReference>
<dbReference type="OrthoDB" id="658698at2"/>
<comment type="caution">
    <text evidence="5">The sequence shown here is derived from an EMBL/GenBank/DDBJ whole genome shotgun (WGS) entry which is preliminary data.</text>
</comment>
<name>A0A371PX35_STRIH</name>
<dbReference type="PANTHER" id="PTHR43669:SF12">
    <property type="entry name" value="BLR5618 PROTEIN"/>
    <property type="match status" value="1"/>
</dbReference>
<dbReference type="Proteomes" id="UP000262477">
    <property type="component" value="Unassembled WGS sequence"/>
</dbReference>
<dbReference type="EMBL" id="QUAC01000230">
    <property type="protein sequence ID" value="REK87044.1"/>
    <property type="molecule type" value="Genomic_DNA"/>
</dbReference>
<evidence type="ECO:0000313" key="6">
    <source>
        <dbReference type="Proteomes" id="UP000262477"/>
    </source>
</evidence>
<evidence type="ECO:0000256" key="1">
    <source>
        <dbReference type="ARBA" id="ARBA00006484"/>
    </source>
</evidence>
<dbReference type="CDD" id="cd05233">
    <property type="entry name" value="SDR_c"/>
    <property type="match status" value="1"/>
</dbReference>
<feature type="region of interest" description="Disordered" evidence="4">
    <location>
        <begin position="1"/>
        <end position="45"/>
    </location>
</feature>
<dbReference type="SUPFAM" id="SSF51735">
    <property type="entry name" value="NAD(P)-binding Rossmann-fold domains"/>
    <property type="match status" value="1"/>
</dbReference>
<feature type="compositionally biased region" description="Low complexity" evidence="4">
    <location>
        <begin position="8"/>
        <end position="25"/>
    </location>
</feature>
<evidence type="ECO:0000256" key="3">
    <source>
        <dbReference type="RuleBase" id="RU000363"/>
    </source>
</evidence>